<name>A0ABV9BCA3_9ACTN</name>
<keyword evidence="4 6" id="KW-0067">ATP-binding</keyword>
<sequence>MTASAPGRAGTHALPAKKPVLDMRGITKRFSGTFALRGVDLTLHPGEVLGLVGENGAGKSTIMKILSGAHGKDGGEVRIHGKAVNLRGPAHAQELGIGIIYQELSLFPDLTAVENVFIRREECRGGRRGLLGPLDRRAMRARVIDILQHDLGVTIDVDVPVGELTLAEKQLIEIARALHSNADVIIMDEPTEALESGEREQLFTIVRRLRDDGRSVIYVSHQLDQVLGICDRVMVLRDGRNVETVPVDQVDVAKIISLMIGGSLDHQYPQLPPPEEETVLQVKRFTLARRFEEVNFSVRRGEILGIAGLNGSGKSDLVRAVYGIRPPDRGSLTVAGQQITIRSPKDATAHGLAFLPSERKTEGVFAGHSVGWNLTIAGLRHSSRLRLKRDAERRDIARYIGELGVTAASGEQEITKLSGGNQQKVLLARWLAVDPQVLILEEPTRGIDVSAKADVYRHIADCARRGKSFVVVSSESPELLGICHRILVMYEGRVVAELDAAQATEELIAHYAVQHVEEAADE</sequence>
<feature type="domain" description="ABC transporter" evidence="5">
    <location>
        <begin position="274"/>
        <end position="516"/>
    </location>
</feature>
<feature type="domain" description="ABC transporter" evidence="5">
    <location>
        <begin position="21"/>
        <end position="263"/>
    </location>
</feature>
<protein>
    <submittedName>
        <fullName evidence="6">Sugar ABC transporter ATP-binding protein</fullName>
    </submittedName>
</protein>
<dbReference type="InterPro" id="IPR050107">
    <property type="entry name" value="ABC_carbohydrate_import_ATPase"/>
</dbReference>
<dbReference type="InterPro" id="IPR003439">
    <property type="entry name" value="ABC_transporter-like_ATP-bd"/>
</dbReference>
<gene>
    <name evidence="6" type="ORF">ACFPIH_54375</name>
</gene>
<evidence type="ECO:0000313" key="7">
    <source>
        <dbReference type="Proteomes" id="UP001595839"/>
    </source>
</evidence>
<dbReference type="CDD" id="cd03216">
    <property type="entry name" value="ABC_Carb_Monos_I"/>
    <property type="match status" value="1"/>
</dbReference>
<evidence type="ECO:0000259" key="5">
    <source>
        <dbReference type="PROSITE" id="PS50893"/>
    </source>
</evidence>
<accession>A0ABV9BCA3</accession>
<dbReference type="RefSeq" id="WP_381187294.1">
    <property type="nucleotide sequence ID" value="NZ_JBHSFK010000074.1"/>
</dbReference>
<dbReference type="EMBL" id="JBHSFK010000074">
    <property type="protein sequence ID" value="MFC4508281.1"/>
    <property type="molecule type" value="Genomic_DNA"/>
</dbReference>
<keyword evidence="1" id="KW-0813">Transport</keyword>
<dbReference type="Gene3D" id="3.40.50.300">
    <property type="entry name" value="P-loop containing nucleotide triphosphate hydrolases"/>
    <property type="match status" value="2"/>
</dbReference>
<dbReference type="SMART" id="SM00382">
    <property type="entry name" value="AAA"/>
    <property type="match status" value="2"/>
</dbReference>
<dbReference type="PANTHER" id="PTHR43790">
    <property type="entry name" value="CARBOHYDRATE TRANSPORT ATP-BINDING PROTEIN MG119-RELATED"/>
    <property type="match status" value="1"/>
</dbReference>
<evidence type="ECO:0000256" key="4">
    <source>
        <dbReference type="ARBA" id="ARBA00022840"/>
    </source>
</evidence>
<reference evidence="7" key="1">
    <citation type="journal article" date="2019" name="Int. J. Syst. Evol. Microbiol.">
        <title>The Global Catalogue of Microorganisms (GCM) 10K type strain sequencing project: providing services to taxonomists for standard genome sequencing and annotation.</title>
        <authorList>
            <consortium name="The Broad Institute Genomics Platform"/>
            <consortium name="The Broad Institute Genome Sequencing Center for Infectious Disease"/>
            <person name="Wu L."/>
            <person name="Ma J."/>
        </authorList>
    </citation>
    <scope>NUCLEOTIDE SEQUENCE [LARGE SCALE GENOMIC DNA]</scope>
    <source>
        <strain evidence="7">CGMCC 4.7177</strain>
    </source>
</reference>
<dbReference type="Proteomes" id="UP001595839">
    <property type="component" value="Unassembled WGS sequence"/>
</dbReference>
<dbReference type="InterPro" id="IPR017871">
    <property type="entry name" value="ABC_transporter-like_CS"/>
</dbReference>
<evidence type="ECO:0000256" key="1">
    <source>
        <dbReference type="ARBA" id="ARBA00022448"/>
    </source>
</evidence>
<keyword evidence="2" id="KW-0677">Repeat</keyword>
<dbReference type="SUPFAM" id="SSF52540">
    <property type="entry name" value="P-loop containing nucleoside triphosphate hydrolases"/>
    <property type="match status" value="2"/>
</dbReference>
<proteinExistence type="predicted"/>
<evidence type="ECO:0000256" key="3">
    <source>
        <dbReference type="ARBA" id="ARBA00022741"/>
    </source>
</evidence>
<dbReference type="PROSITE" id="PS00211">
    <property type="entry name" value="ABC_TRANSPORTER_1"/>
    <property type="match status" value="1"/>
</dbReference>
<dbReference type="PANTHER" id="PTHR43790:SF9">
    <property type="entry name" value="GALACTOFURANOSE TRANSPORTER ATP-BINDING PROTEIN YTFR"/>
    <property type="match status" value="1"/>
</dbReference>
<organism evidence="6 7">
    <name type="scientific">Streptomyces vulcanius</name>
    <dbReference type="NCBI Taxonomy" id="1441876"/>
    <lineage>
        <taxon>Bacteria</taxon>
        <taxon>Bacillati</taxon>
        <taxon>Actinomycetota</taxon>
        <taxon>Actinomycetes</taxon>
        <taxon>Kitasatosporales</taxon>
        <taxon>Streptomycetaceae</taxon>
        <taxon>Streptomyces</taxon>
    </lineage>
</organism>
<keyword evidence="7" id="KW-1185">Reference proteome</keyword>
<evidence type="ECO:0000313" key="6">
    <source>
        <dbReference type="EMBL" id="MFC4508281.1"/>
    </source>
</evidence>
<dbReference type="GO" id="GO:0005524">
    <property type="term" value="F:ATP binding"/>
    <property type="evidence" value="ECO:0007669"/>
    <property type="project" value="UniProtKB-KW"/>
</dbReference>
<dbReference type="CDD" id="cd03215">
    <property type="entry name" value="ABC_Carb_Monos_II"/>
    <property type="match status" value="1"/>
</dbReference>
<keyword evidence="3" id="KW-0547">Nucleotide-binding</keyword>
<dbReference type="InterPro" id="IPR003593">
    <property type="entry name" value="AAA+_ATPase"/>
</dbReference>
<dbReference type="InterPro" id="IPR027417">
    <property type="entry name" value="P-loop_NTPase"/>
</dbReference>
<evidence type="ECO:0000256" key="2">
    <source>
        <dbReference type="ARBA" id="ARBA00022737"/>
    </source>
</evidence>
<comment type="caution">
    <text evidence="6">The sequence shown here is derived from an EMBL/GenBank/DDBJ whole genome shotgun (WGS) entry which is preliminary data.</text>
</comment>
<dbReference type="Pfam" id="PF00005">
    <property type="entry name" value="ABC_tran"/>
    <property type="match status" value="2"/>
</dbReference>
<dbReference type="PROSITE" id="PS50893">
    <property type="entry name" value="ABC_TRANSPORTER_2"/>
    <property type="match status" value="2"/>
</dbReference>